<organism evidence="1 2">
    <name type="scientific">Trichinella nativa</name>
    <dbReference type="NCBI Taxonomy" id="6335"/>
    <lineage>
        <taxon>Eukaryota</taxon>
        <taxon>Metazoa</taxon>
        <taxon>Ecdysozoa</taxon>
        <taxon>Nematoda</taxon>
        <taxon>Enoplea</taxon>
        <taxon>Dorylaimia</taxon>
        <taxon>Trichinellida</taxon>
        <taxon>Trichinellidae</taxon>
        <taxon>Trichinella</taxon>
    </lineage>
</organism>
<reference evidence="1 2" key="1">
    <citation type="submission" date="2015-05" db="EMBL/GenBank/DDBJ databases">
        <title>Evolution of Trichinella species and genotypes.</title>
        <authorList>
            <person name="Korhonen P.K."/>
            <person name="Edoardo P."/>
            <person name="Giuseppe L.R."/>
            <person name="Gasser R.B."/>
        </authorList>
    </citation>
    <scope>NUCLEOTIDE SEQUENCE [LARGE SCALE GENOMIC DNA]</scope>
    <source>
        <strain evidence="1">ISS10</strain>
    </source>
</reference>
<proteinExistence type="predicted"/>
<accession>A0A0V1LUU3</accession>
<protein>
    <submittedName>
        <fullName evidence="1">Uncharacterized protein</fullName>
    </submittedName>
</protein>
<dbReference type="AlphaFoldDB" id="A0A0V1LUU3"/>
<gene>
    <name evidence="1" type="ORF">T02_2386</name>
</gene>
<evidence type="ECO:0000313" key="2">
    <source>
        <dbReference type="Proteomes" id="UP000054721"/>
    </source>
</evidence>
<keyword evidence="2" id="KW-1185">Reference proteome</keyword>
<sequence>MPHTRHSYKGRKEYAAMKFQTSHRHRGRWYNGLTGEINNNIYQLTSNLRLQTKDCISFFHNLFTCFFNAIFDRPVGIEQTKIGDQLIFGQQQTDGGRK</sequence>
<dbReference type="EMBL" id="JYDW01000002">
    <property type="protein sequence ID" value="KRZ63264.1"/>
    <property type="molecule type" value="Genomic_DNA"/>
</dbReference>
<comment type="caution">
    <text evidence="1">The sequence shown here is derived from an EMBL/GenBank/DDBJ whole genome shotgun (WGS) entry which is preliminary data.</text>
</comment>
<evidence type="ECO:0000313" key="1">
    <source>
        <dbReference type="EMBL" id="KRZ63264.1"/>
    </source>
</evidence>
<name>A0A0V1LUU3_9BILA</name>
<dbReference type="Proteomes" id="UP000054721">
    <property type="component" value="Unassembled WGS sequence"/>
</dbReference>